<name>A0AB36FMG0_ALTMA</name>
<dbReference type="AlphaFoldDB" id="A0AB36FMG0"/>
<accession>A0AB36FMG0</accession>
<organism evidence="1 2">
    <name type="scientific">Alteromonas macleodii</name>
    <name type="common">Pseudoalteromonas macleodii</name>
    <dbReference type="NCBI Taxonomy" id="28108"/>
    <lineage>
        <taxon>Bacteria</taxon>
        <taxon>Pseudomonadati</taxon>
        <taxon>Pseudomonadota</taxon>
        <taxon>Gammaproteobacteria</taxon>
        <taxon>Alteromonadales</taxon>
        <taxon>Alteromonadaceae</taxon>
        <taxon>Alteromonas/Salinimonas group</taxon>
        <taxon>Alteromonas</taxon>
    </lineage>
</organism>
<evidence type="ECO:0000313" key="2">
    <source>
        <dbReference type="Proteomes" id="UP000095392"/>
    </source>
</evidence>
<protein>
    <recommendedName>
        <fullName evidence="3">Transposase</fullName>
    </recommendedName>
</protein>
<gene>
    <name evidence="1" type="ORF">BFV95_4120</name>
</gene>
<reference evidence="1 2" key="1">
    <citation type="submission" date="2016-09" db="EMBL/GenBank/DDBJ databases">
        <title>Draft Genome Sequence of four Alteromonas macleodii strains isolated from copper coupons and grown long-term at elevated copper levels.</title>
        <authorList>
            <person name="Cusick K."/>
            <person name="Dale J."/>
            <person name="Little B."/>
            <person name="Biffinger J."/>
        </authorList>
    </citation>
    <scope>NUCLEOTIDE SEQUENCE [LARGE SCALE GENOMIC DNA]</scope>
    <source>
        <strain evidence="1 2">KCP01</strain>
    </source>
</reference>
<evidence type="ECO:0000313" key="1">
    <source>
        <dbReference type="EMBL" id="OES26281.1"/>
    </source>
</evidence>
<proteinExistence type="predicted"/>
<dbReference type="Proteomes" id="UP000095392">
    <property type="component" value="Unassembled WGS sequence"/>
</dbReference>
<evidence type="ECO:0008006" key="3">
    <source>
        <dbReference type="Google" id="ProtNLM"/>
    </source>
</evidence>
<keyword evidence="2" id="KW-1185">Reference proteome</keyword>
<dbReference type="EMBL" id="MIPY01000035">
    <property type="protein sequence ID" value="OES26281.1"/>
    <property type="molecule type" value="Genomic_DNA"/>
</dbReference>
<comment type="caution">
    <text evidence="1">The sequence shown here is derived from an EMBL/GenBank/DDBJ whole genome shotgun (WGS) entry which is preliminary data.</text>
</comment>
<sequence length="40" mass="4661">MFHISLLCKGNTKIMPEQPLSLGNEDTQCWRGMKRRLQKA</sequence>